<comment type="caution">
    <text evidence="3">The sequence shown here is derived from an EMBL/GenBank/DDBJ whole genome shotgun (WGS) entry which is preliminary data.</text>
</comment>
<evidence type="ECO:0000259" key="2">
    <source>
        <dbReference type="Pfam" id="PF02368"/>
    </source>
</evidence>
<feature type="domain" description="BIG2" evidence="2">
    <location>
        <begin position="762"/>
        <end position="807"/>
    </location>
</feature>
<proteinExistence type="predicted"/>
<dbReference type="AlphaFoldDB" id="A0AB73T8K2"/>
<evidence type="ECO:0000313" key="4">
    <source>
        <dbReference type="Proteomes" id="UP000245412"/>
    </source>
</evidence>
<organism evidence="3 4">
    <name type="scientific">Murimonas intestini</name>
    <dbReference type="NCBI Taxonomy" id="1337051"/>
    <lineage>
        <taxon>Bacteria</taxon>
        <taxon>Bacillati</taxon>
        <taxon>Bacillota</taxon>
        <taxon>Clostridia</taxon>
        <taxon>Lachnospirales</taxon>
        <taxon>Lachnospiraceae</taxon>
        <taxon>Murimonas</taxon>
    </lineage>
</organism>
<dbReference type="InterPro" id="IPR003343">
    <property type="entry name" value="Big_2"/>
</dbReference>
<dbReference type="SUPFAM" id="SSF49373">
    <property type="entry name" value="Invasin/intimin cell-adhesion fragments"/>
    <property type="match status" value="1"/>
</dbReference>
<accession>A0AB73T8K2</accession>
<feature type="region of interest" description="Disordered" evidence="1">
    <location>
        <begin position="182"/>
        <end position="294"/>
    </location>
</feature>
<feature type="compositionally biased region" description="Low complexity" evidence="1">
    <location>
        <begin position="248"/>
        <end position="259"/>
    </location>
</feature>
<feature type="compositionally biased region" description="Acidic residues" evidence="1">
    <location>
        <begin position="188"/>
        <end position="201"/>
    </location>
</feature>
<feature type="compositionally biased region" description="Low complexity" evidence="1">
    <location>
        <begin position="267"/>
        <end position="283"/>
    </location>
</feature>
<keyword evidence="4" id="KW-1185">Reference proteome</keyword>
<dbReference type="Gene3D" id="2.60.40.1080">
    <property type="match status" value="1"/>
</dbReference>
<sequence length="811" mass="87535">MLAAVLLITGLAGCGGKKGNVGAVSRGEWLRMLTLEFGMYTYDTEEPYYSDVDEEDEYFAPVQIAGDWGILDGEGKFEAGKDATKGFIAETLADTMGLDGKAGTSVKVEGGYDENKIGLLADKNIINVKNGKFDSGKTMDREECSELLVKAYQVWCKKSFPNKYANVEIKAGVQDLREEKELEYKEEPVEDADIEGQEDEERGVGELENAQSPDAGDGQGQTSAGRQSSDGPGAAPDGGQENSGGQGQNNDSQENSGGQEQNGGGQVQNSGSQGQDSAGQSGSSTGGTNGQVTKVTVPDSVGAELTPGSVFILPANEENPDGVAYKVKSVEKTEGGSTIIYAETPNLEDLFEKIELQGDYTPDYDNVQVEEGVTFTIESGMASQPGYVNTSAENTSQWPDTPAQYADLIKKTLENQDMEQGRTEGSSIEENEEGGYAPLVYYEGMESFDQAATKDLGDAINFEWDNGKGMTYQFKVGDISLSSDIDIQCIPMNVKRAYLRLDYKIINQLNYKTHSDNQLGKADAMTEEKKLGTIEIPIQLGFKVTVDVVGRITIDGELEVSLNCTGACGLEIINNHVRAIKDFTYKPTVRAEATVKLTGDLSVNLEHSLLKHKGKCLRILGAGAQIGPTVNVNADFVKNCFDMKGYIEGSIYVLSEVRIGNLQLNWNQAFWTESNTPYKITAHMEDWKLVPKCTRDGLETEKKEEEAPLVSDPLPDEGDNGNNGGDEGRDKNQSGDNGEDIVLSSYNIFLSPGQTDKIKLSIQDARFESENTKIASVGLNGVVTGVAEGSTIINIYDKDGSLAASIAVQVD</sequence>
<dbReference type="InterPro" id="IPR008964">
    <property type="entry name" value="Invasin/intimin_cell_adhesion"/>
</dbReference>
<evidence type="ECO:0000256" key="1">
    <source>
        <dbReference type="SAM" id="MobiDB-lite"/>
    </source>
</evidence>
<name>A0AB73T8K2_9FIRM</name>
<dbReference type="Pfam" id="PF02368">
    <property type="entry name" value="Big_2"/>
    <property type="match status" value="1"/>
</dbReference>
<reference evidence="3 4" key="1">
    <citation type="submission" date="2018-05" db="EMBL/GenBank/DDBJ databases">
        <authorList>
            <person name="Goeker M."/>
            <person name="Huntemann M."/>
            <person name="Clum A."/>
            <person name="Pillay M."/>
            <person name="Palaniappan K."/>
            <person name="Varghese N."/>
            <person name="Mikhailova N."/>
            <person name="Stamatis D."/>
            <person name="Reddy T."/>
            <person name="Daum C."/>
            <person name="Shapiro N."/>
            <person name="Ivanova N."/>
            <person name="Kyrpides N."/>
            <person name="Woyke T."/>
        </authorList>
    </citation>
    <scope>NUCLEOTIDE SEQUENCE [LARGE SCALE GENOMIC DNA]</scope>
    <source>
        <strain evidence="3 4">DSM 26524</strain>
    </source>
</reference>
<protein>
    <submittedName>
        <fullName evidence="3">Ig-like protein group 2</fullName>
    </submittedName>
</protein>
<feature type="region of interest" description="Disordered" evidence="1">
    <location>
        <begin position="698"/>
        <end position="737"/>
    </location>
</feature>
<dbReference type="EMBL" id="QGGY01000002">
    <property type="protein sequence ID" value="PWJ78315.1"/>
    <property type="molecule type" value="Genomic_DNA"/>
</dbReference>
<gene>
    <name evidence="3" type="ORF">C7383_102453</name>
</gene>
<evidence type="ECO:0000313" key="3">
    <source>
        <dbReference type="EMBL" id="PWJ78315.1"/>
    </source>
</evidence>
<dbReference type="Proteomes" id="UP000245412">
    <property type="component" value="Unassembled WGS sequence"/>
</dbReference>
<feature type="compositionally biased region" description="Polar residues" evidence="1">
    <location>
        <begin position="220"/>
        <end position="230"/>
    </location>
</feature>